<evidence type="ECO:0000313" key="2">
    <source>
        <dbReference type="Proteomes" id="UP000688137"/>
    </source>
</evidence>
<dbReference type="Proteomes" id="UP000688137">
    <property type="component" value="Unassembled WGS sequence"/>
</dbReference>
<reference evidence="1" key="1">
    <citation type="submission" date="2021-01" db="EMBL/GenBank/DDBJ databases">
        <authorList>
            <consortium name="Genoscope - CEA"/>
            <person name="William W."/>
        </authorList>
    </citation>
    <scope>NUCLEOTIDE SEQUENCE</scope>
</reference>
<accession>A0A8S1MGY1</accession>
<dbReference type="EMBL" id="CAJJDM010000063">
    <property type="protein sequence ID" value="CAD8079890.1"/>
    <property type="molecule type" value="Genomic_DNA"/>
</dbReference>
<comment type="caution">
    <text evidence="1">The sequence shown here is derived from an EMBL/GenBank/DDBJ whole genome shotgun (WGS) entry which is preliminary data.</text>
</comment>
<keyword evidence="2" id="KW-1185">Reference proteome</keyword>
<name>A0A8S1MGY1_PARPR</name>
<sequence>MEKQDYCMQIKYRRCNNKRIFKQLILSFNKLYNSLYNLEILKNTKKFIRTKNLTDCEQKHQLKHKNKLDKYTNSIMFQNIDQNVFNQLFASFDDKQII</sequence>
<protein>
    <submittedName>
        <fullName evidence="1">Uncharacterized protein</fullName>
    </submittedName>
</protein>
<proteinExistence type="predicted"/>
<dbReference type="AlphaFoldDB" id="A0A8S1MGY1"/>
<evidence type="ECO:0000313" key="1">
    <source>
        <dbReference type="EMBL" id="CAD8079890.1"/>
    </source>
</evidence>
<organism evidence="1 2">
    <name type="scientific">Paramecium primaurelia</name>
    <dbReference type="NCBI Taxonomy" id="5886"/>
    <lineage>
        <taxon>Eukaryota</taxon>
        <taxon>Sar</taxon>
        <taxon>Alveolata</taxon>
        <taxon>Ciliophora</taxon>
        <taxon>Intramacronucleata</taxon>
        <taxon>Oligohymenophorea</taxon>
        <taxon>Peniculida</taxon>
        <taxon>Parameciidae</taxon>
        <taxon>Paramecium</taxon>
    </lineage>
</organism>
<gene>
    <name evidence="1" type="ORF">PPRIM_AZ9-3.1.T0620253</name>
</gene>